<evidence type="ECO:0000256" key="2">
    <source>
        <dbReference type="ARBA" id="ARBA00023012"/>
    </source>
</evidence>
<reference evidence="8 9" key="1">
    <citation type="submission" date="2020-10" db="EMBL/GenBank/DDBJ databases">
        <title>The Coptis chinensis genome and diversification of protoberbering-type alkaloids.</title>
        <authorList>
            <person name="Wang B."/>
            <person name="Shu S."/>
            <person name="Song C."/>
            <person name="Liu Y."/>
        </authorList>
    </citation>
    <scope>NUCLEOTIDE SEQUENCE [LARGE SCALE GENOMIC DNA]</scope>
    <source>
        <strain evidence="8">HL-2020</strain>
        <tissue evidence="8">Leaf</tissue>
    </source>
</reference>
<evidence type="ECO:0000259" key="7">
    <source>
        <dbReference type="PROSITE" id="PS50110"/>
    </source>
</evidence>
<proteinExistence type="predicted"/>
<protein>
    <recommendedName>
        <fullName evidence="7">Response regulatory domain-containing protein</fullName>
    </recommendedName>
</protein>
<dbReference type="Proteomes" id="UP000631114">
    <property type="component" value="Unassembled WGS sequence"/>
</dbReference>
<organism evidence="8 9">
    <name type="scientific">Coptis chinensis</name>
    <dbReference type="NCBI Taxonomy" id="261450"/>
    <lineage>
        <taxon>Eukaryota</taxon>
        <taxon>Viridiplantae</taxon>
        <taxon>Streptophyta</taxon>
        <taxon>Embryophyta</taxon>
        <taxon>Tracheophyta</taxon>
        <taxon>Spermatophyta</taxon>
        <taxon>Magnoliopsida</taxon>
        <taxon>Ranunculales</taxon>
        <taxon>Ranunculaceae</taxon>
        <taxon>Coptidoideae</taxon>
        <taxon>Coptis</taxon>
    </lineage>
</organism>
<dbReference type="CDD" id="cd17584">
    <property type="entry name" value="REC_typeB_ARR-like"/>
    <property type="match status" value="1"/>
</dbReference>
<dbReference type="SMART" id="SM00448">
    <property type="entry name" value="REC"/>
    <property type="match status" value="1"/>
</dbReference>
<dbReference type="InterPro" id="IPR006447">
    <property type="entry name" value="Myb_dom_plants"/>
</dbReference>
<dbReference type="GO" id="GO:0003677">
    <property type="term" value="F:DNA binding"/>
    <property type="evidence" value="ECO:0007669"/>
    <property type="project" value="InterPro"/>
</dbReference>
<dbReference type="OrthoDB" id="60033at2759"/>
<evidence type="ECO:0000256" key="6">
    <source>
        <dbReference type="PROSITE-ProRule" id="PRU00169"/>
    </source>
</evidence>
<dbReference type="NCBIfam" id="TIGR01557">
    <property type="entry name" value="myb_SHAQKYF"/>
    <property type="match status" value="1"/>
</dbReference>
<dbReference type="PANTHER" id="PTHR43874">
    <property type="entry name" value="TWO-COMPONENT RESPONSE REGULATOR"/>
    <property type="match status" value="1"/>
</dbReference>
<dbReference type="AlphaFoldDB" id="A0A835M815"/>
<keyword evidence="9" id="KW-1185">Reference proteome</keyword>
<evidence type="ECO:0000256" key="5">
    <source>
        <dbReference type="ARBA" id="ARBA00023242"/>
    </source>
</evidence>
<dbReference type="FunFam" id="1.10.10.60:FF:000007">
    <property type="entry name" value="Two-component response regulator"/>
    <property type="match status" value="1"/>
</dbReference>
<dbReference type="SUPFAM" id="SSF46689">
    <property type="entry name" value="Homeodomain-like"/>
    <property type="match status" value="1"/>
</dbReference>
<keyword evidence="6" id="KW-0597">Phosphoprotein</keyword>
<keyword evidence="5" id="KW-0539">Nucleus</keyword>
<feature type="modified residue" description="4-aspartylphosphate" evidence="6">
    <location>
        <position position="46"/>
    </location>
</feature>
<keyword evidence="4" id="KW-0804">Transcription</keyword>
<dbReference type="EMBL" id="JADFTS010000002">
    <property type="protein sequence ID" value="KAF9622720.1"/>
    <property type="molecule type" value="Genomic_DNA"/>
</dbReference>
<evidence type="ECO:0000256" key="1">
    <source>
        <dbReference type="ARBA" id="ARBA00004123"/>
    </source>
</evidence>
<keyword evidence="3" id="KW-0805">Transcription regulation</keyword>
<evidence type="ECO:0000313" key="8">
    <source>
        <dbReference type="EMBL" id="KAF9622720.1"/>
    </source>
</evidence>
<dbReference type="PANTHER" id="PTHR43874:SF67">
    <property type="entry name" value="TWO-COMPONENT RESPONSE REGULATOR ARR2"/>
    <property type="match status" value="1"/>
</dbReference>
<evidence type="ECO:0000256" key="3">
    <source>
        <dbReference type="ARBA" id="ARBA00023015"/>
    </source>
</evidence>
<dbReference type="InterPro" id="IPR045279">
    <property type="entry name" value="ARR-like"/>
</dbReference>
<dbReference type="GO" id="GO:0005634">
    <property type="term" value="C:nucleus"/>
    <property type="evidence" value="ECO:0007669"/>
    <property type="project" value="UniProtKB-SubCell"/>
</dbReference>
<dbReference type="GO" id="GO:0000160">
    <property type="term" value="P:phosphorelay signal transduction system"/>
    <property type="evidence" value="ECO:0007669"/>
    <property type="project" value="UniProtKB-KW"/>
</dbReference>
<evidence type="ECO:0000313" key="9">
    <source>
        <dbReference type="Proteomes" id="UP000631114"/>
    </source>
</evidence>
<feature type="domain" description="Response regulatory" evidence="7">
    <location>
        <begin position="1"/>
        <end position="110"/>
    </location>
</feature>
<dbReference type="PROSITE" id="PS50110">
    <property type="entry name" value="RESPONSE_REGULATORY"/>
    <property type="match status" value="1"/>
</dbReference>
<dbReference type="GO" id="GO:0009736">
    <property type="term" value="P:cytokinin-activated signaling pathway"/>
    <property type="evidence" value="ECO:0007669"/>
    <property type="project" value="InterPro"/>
</dbReference>
<accession>A0A835M815</accession>
<sequence length="519" mass="57906">MSMKKYNDSGFYGKSVLIVTTTTQAIDALTMLREKKNGLFDLVICDIYMPDMDGFKLIERIGLEMDLPVVMMSSHDNKDVVMNGVKHGACDCLAKPITMQTIKYIWQHVVRKRMKEMKEADNSGSIDGDYACSVNQSTWKSCKRKKENEGEMEESDDNSATKKQRLVWSIGLHKKFVTAVNTLGAKAVPKKILELMDAPGVTRENVASHLQCNTNHMNTLHNLGLPEGNYGAMQMLDGTNNQLSLQGLPKIQAELETESSGISIPFGDHRDIFYSIASNLRFEDERQLHHNNDPVNSFHGFSTTIDPRQLAYLQQPVHSYGNMGVQVSMSSHPGYGNQHSSLVMRTVQSNIGNDENILNGMDTMKNQLPHPSSIYPTARIPQLAANGFPLVNTLMAHGFKSSGMVEEGELQKLDSNHFVSRHGNHIHGNLNVSALSELHHHGVLSTHNDELSIVGKPVLVLLENENEHGNQENNFHTPNSTVNESLHREKVEALLDVNSEGNNMFPKDQLGQDDYQFTS</sequence>
<comment type="subcellular location">
    <subcellularLocation>
        <location evidence="1">Nucleus</location>
    </subcellularLocation>
</comment>
<evidence type="ECO:0000256" key="4">
    <source>
        <dbReference type="ARBA" id="ARBA00023163"/>
    </source>
</evidence>
<name>A0A835M815_9MAGN</name>
<dbReference type="Gene3D" id="1.10.10.60">
    <property type="entry name" value="Homeodomain-like"/>
    <property type="match status" value="1"/>
</dbReference>
<gene>
    <name evidence="8" type="ORF">IFM89_032900</name>
</gene>
<dbReference type="Gene3D" id="3.40.50.2300">
    <property type="match status" value="1"/>
</dbReference>
<dbReference type="InterPro" id="IPR009057">
    <property type="entry name" value="Homeodomain-like_sf"/>
</dbReference>
<keyword evidence="2" id="KW-0902">Two-component regulatory system</keyword>
<dbReference type="Pfam" id="PF00072">
    <property type="entry name" value="Response_reg"/>
    <property type="match status" value="1"/>
</dbReference>
<dbReference type="SUPFAM" id="SSF52172">
    <property type="entry name" value="CheY-like"/>
    <property type="match status" value="1"/>
</dbReference>
<comment type="caution">
    <text evidence="8">The sequence shown here is derived from an EMBL/GenBank/DDBJ whole genome shotgun (WGS) entry which is preliminary data.</text>
</comment>
<dbReference type="InterPro" id="IPR011006">
    <property type="entry name" value="CheY-like_superfamily"/>
</dbReference>
<dbReference type="InterPro" id="IPR001789">
    <property type="entry name" value="Sig_transdc_resp-reg_receiver"/>
</dbReference>